<dbReference type="SUPFAM" id="SSF49785">
    <property type="entry name" value="Galactose-binding domain-like"/>
    <property type="match status" value="1"/>
</dbReference>
<reference evidence="3 4" key="1">
    <citation type="submission" date="2018-10" db="EMBL/GenBank/DDBJ databases">
        <title>Genomic Encyclopedia of Archaeal and Bacterial Type Strains, Phase II (KMG-II): from individual species to whole genera.</title>
        <authorList>
            <person name="Goeker M."/>
        </authorList>
    </citation>
    <scope>NUCLEOTIDE SEQUENCE [LARGE SCALE GENOMIC DNA]</scope>
    <source>
        <strain evidence="3 4">DSM 19727</strain>
    </source>
</reference>
<dbReference type="Proteomes" id="UP000280368">
    <property type="component" value="Unassembled WGS sequence"/>
</dbReference>
<accession>A0A3L9ZZM4</accession>
<dbReference type="AlphaFoldDB" id="A0A3L9ZZM4"/>
<dbReference type="EMBL" id="REFH01000009">
    <property type="protein sequence ID" value="RMA76008.1"/>
    <property type="molecule type" value="Genomic_DNA"/>
</dbReference>
<comment type="similarity">
    <text evidence="1">Belongs to the CIA30 family.</text>
</comment>
<dbReference type="PANTHER" id="PTHR13194">
    <property type="entry name" value="COMPLEX I INTERMEDIATE-ASSOCIATED PROTEIN 30"/>
    <property type="match status" value="1"/>
</dbReference>
<dbReference type="PANTHER" id="PTHR13194:SF19">
    <property type="entry name" value="NAD(P)-BINDING ROSSMANN-FOLD SUPERFAMILY PROTEIN"/>
    <property type="match status" value="1"/>
</dbReference>
<evidence type="ECO:0000313" key="4">
    <source>
        <dbReference type="Proteomes" id="UP000280368"/>
    </source>
</evidence>
<dbReference type="OrthoDB" id="442188at2"/>
<feature type="domain" description="NADH:ubiquinone oxidoreductase intermediate-associated protein 30" evidence="2">
    <location>
        <begin position="10"/>
        <end position="157"/>
    </location>
</feature>
<gene>
    <name evidence="3" type="ORF">BC961_1720</name>
</gene>
<dbReference type="Gene3D" id="2.60.120.430">
    <property type="entry name" value="Galactose-binding lectin"/>
    <property type="match status" value="1"/>
</dbReference>
<dbReference type="RefSeq" id="WP_121925378.1">
    <property type="nucleotide sequence ID" value="NZ_CBCSGA010000003.1"/>
</dbReference>
<organism evidence="3 4">
    <name type="scientific">Flavobacterium weaverense</name>
    <dbReference type="NCBI Taxonomy" id="271156"/>
    <lineage>
        <taxon>Bacteria</taxon>
        <taxon>Pseudomonadati</taxon>
        <taxon>Bacteroidota</taxon>
        <taxon>Flavobacteriia</taxon>
        <taxon>Flavobacteriales</taxon>
        <taxon>Flavobacteriaceae</taxon>
        <taxon>Flavobacterium</taxon>
    </lineage>
</organism>
<evidence type="ECO:0000313" key="3">
    <source>
        <dbReference type="EMBL" id="RMA76008.1"/>
    </source>
</evidence>
<dbReference type="InterPro" id="IPR039131">
    <property type="entry name" value="NDUFAF1"/>
</dbReference>
<protein>
    <submittedName>
        <fullName evidence="3">Complex I intermediate-associated protein 30 (CIA30)</fullName>
    </submittedName>
</protein>
<keyword evidence="4" id="KW-1185">Reference proteome</keyword>
<dbReference type="InterPro" id="IPR013857">
    <property type="entry name" value="NADH-UbQ_OxRdtase-assoc_prot30"/>
</dbReference>
<dbReference type="Pfam" id="PF08547">
    <property type="entry name" value="CIA30"/>
    <property type="match status" value="1"/>
</dbReference>
<sequence length="163" mass="18082">MNAIEIFDSSSNANSSAWIVVNDGVMGGKSQSTFHLGAEGNAIFEGAVSLENNGGFCSVKLDAKALDLSNSNVFTIRMKGDGKEYQFRVKSKKEDSHSYIYHFQTSGNWENIEIPIIELYPSFRGKKLDLPNYDGSNLEEVAFLIGNKQEEKFQLLISKIEAT</sequence>
<comment type="caution">
    <text evidence="3">The sequence shown here is derived from an EMBL/GenBank/DDBJ whole genome shotgun (WGS) entry which is preliminary data.</text>
</comment>
<proteinExistence type="inferred from homology"/>
<evidence type="ECO:0000259" key="2">
    <source>
        <dbReference type="Pfam" id="PF08547"/>
    </source>
</evidence>
<dbReference type="InterPro" id="IPR008979">
    <property type="entry name" value="Galactose-bd-like_sf"/>
</dbReference>
<evidence type="ECO:0000256" key="1">
    <source>
        <dbReference type="ARBA" id="ARBA00007884"/>
    </source>
</evidence>
<name>A0A3L9ZZM4_9FLAO</name>